<dbReference type="InterPro" id="IPR053185">
    <property type="entry name" value="SET_domain_protein"/>
</dbReference>
<dbReference type="InterPro" id="IPR046341">
    <property type="entry name" value="SET_dom_sf"/>
</dbReference>
<dbReference type="EMBL" id="JARVKM010000049">
    <property type="protein sequence ID" value="KAK9773572.1"/>
    <property type="molecule type" value="Genomic_DNA"/>
</dbReference>
<dbReference type="Pfam" id="PF00856">
    <property type="entry name" value="SET"/>
    <property type="match status" value="1"/>
</dbReference>
<protein>
    <recommendedName>
        <fullName evidence="1">SET domain-containing protein</fullName>
    </recommendedName>
</protein>
<dbReference type="PROSITE" id="PS50280">
    <property type="entry name" value="SET"/>
    <property type="match status" value="1"/>
</dbReference>
<evidence type="ECO:0000259" key="1">
    <source>
        <dbReference type="PROSITE" id="PS50280"/>
    </source>
</evidence>
<organism evidence="2 3">
    <name type="scientific">Seiridium cardinale</name>
    <dbReference type="NCBI Taxonomy" id="138064"/>
    <lineage>
        <taxon>Eukaryota</taxon>
        <taxon>Fungi</taxon>
        <taxon>Dikarya</taxon>
        <taxon>Ascomycota</taxon>
        <taxon>Pezizomycotina</taxon>
        <taxon>Sordariomycetes</taxon>
        <taxon>Xylariomycetidae</taxon>
        <taxon>Amphisphaeriales</taxon>
        <taxon>Sporocadaceae</taxon>
        <taxon>Seiridium</taxon>
    </lineage>
</organism>
<reference evidence="2 3" key="1">
    <citation type="submission" date="2024-02" db="EMBL/GenBank/DDBJ databases">
        <title>First draft genome assembly of two strains of Seiridium cardinale.</title>
        <authorList>
            <person name="Emiliani G."/>
            <person name="Scali E."/>
        </authorList>
    </citation>
    <scope>NUCLEOTIDE SEQUENCE [LARGE SCALE GENOMIC DNA]</scope>
    <source>
        <strain evidence="2 3">BM-138-000479</strain>
    </source>
</reference>
<evidence type="ECO:0000313" key="3">
    <source>
        <dbReference type="Proteomes" id="UP001465668"/>
    </source>
</evidence>
<name>A0ABR2XIU4_9PEZI</name>
<dbReference type="PANTHER" id="PTHR47332:SF4">
    <property type="entry name" value="SET DOMAIN-CONTAINING PROTEIN 5"/>
    <property type="match status" value="1"/>
</dbReference>
<dbReference type="InterPro" id="IPR001214">
    <property type="entry name" value="SET_dom"/>
</dbReference>
<dbReference type="PANTHER" id="PTHR47332">
    <property type="entry name" value="SET DOMAIN-CONTAINING PROTEIN 5"/>
    <property type="match status" value="1"/>
</dbReference>
<keyword evidence="3" id="KW-1185">Reference proteome</keyword>
<dbReference type="Proteomes" id="UP001465668">
    <property type="component" value="Unassembled WGS sequence"/>
</dbReference>
<gene>
    <name evidence="2" type="ORF">SCAR479_09716</name>
</gene>
<proteinExistence type="predicted"/>
<dbReference type="SMART" id="SM00317">
    <property type="entry name" value="SET"/>
    <property type="match status" value="1"/>
</dbReference>
<sequence length="372" mass="41639">MSQGRKPTASRHNCGRGWATRDEIVFTRNLYELYSGHALHSSRKTVWLGSATATNPSSSFYADPLFQPLACEPINAHNKSAYLDNLGLSHGLTPPEDADKTFVTSSSWEVRPSPGKGLGVFATRLIKAGDRRGYELSAMASSVDTAVLSLSPSQRTEFDACHAHYLPGEHENDRNMAIFRSNAYTLTGGTIAIFPRIARINYSCRPNAANIWSEASNLRVIWAARDITPGEEVTITYAPLLKTSNERQRRLAQYGFRCSCDACHEHEHTDGRRLRMGRLLAELEERLGRSTSEVANKKLLPKAVDMVHLMEEEHMMDYLPNAYRLVAELSLRSKDIPAAAEWSRKALQLLEFADEKSYAAESEREYLISINS</sequence>
<accession>A0ABR2XIU4</accession>
<dbReference type="SUPFAM" id="SSF82199">
    <property type="entry name" value="SET domain"/>
    <property type="match status" value="1"/>
</dbReference>
<evidence type="ECO:0000313" key="2">
    <source>
        <dbReference type="EMBL" id="KAK9773572.1"/>
    </source>
</evidence>
<comment type="caution">
    <text evidence="2">The sequence shown here is derived from an EMBL/GenBank/DDBJ whole genome shotgun (WGS) entry which is preliminary data.</text>
</comment>
<dbReference type="Gene3D" id="2.170.270.10">
    <property type="entry name" value="SET domain"/>
    <property type="match status" value="1"/>
</dbReference>
<feature type="domain" description="SET" evidence="1">
    <location>
        <begin position="106"/>
        <end position="238"/>
    </location>
</feature>
<dbReference type="CDD" id="cd20071">
    <property type="entry name" value="SET_SMYD"/>
    <property type="match status" value="1"/>
</dbReference>